<reference evidence="1" key="1">
    <citation type="submission" date="2014-09" db="EMBL/GenBank/DDBJ databases">
        <authorList>
            <person name="Magalhaes I.L.F."/>
            <person name="Oliveira U."/>
            <person name="Santos F.R."/>
            <person name="Vidigal T.H.D.A."/>
            <person name="Brescovit A.D."/>
            <person name="Santos A.J."/>
        </authorList>
    </citation>
    <scope>NUCLEOTIDE SEQUENCE</scope>
    <source>
        <tissue evidence="1">Shoot tissue taken approximately 20 cm above the soil surface</tissue>
    </source>
</reference>
<accession>A0A0A9BGX4</accession>
<sequence length="52" mass="5777">MDLGGATDKICTVLFQNATLRFIIYKVIPVVSIQSAIAGFHFPFSVHVYLHP</sequence>
<dbReference type="AlphaFoldDB" id="A0A0A9BGX4"/>
<proteinExistence type="predicted"/>
<protein>
    <submittedName>
        <fullName evidence="1">Uncharacterized protein</fullName>
    </submittedName>
</protein>
<evidence type="ECO:0000313" key="1">
    <source>
        <dbReference type="EMBL" id="JAD61418.1"/>
    </source>
</evidence>
<reference evidence="1" key="2">
    <citation type="journal article" date="2015" name="Data Brief">
        <title>Shoot transcriptome of the giant reed, Arundo donax.</title>
        <authorList>
            <person name="Barrero R.A."/>
            <person name="Guerrero F.D."/>
            <person name="Moolhuijzen P."/>
            <person name="Goolsby J.A."/>
            <person name="Tidwell J."/>
            <person name="Bellgard S.E."/>
            <person name="Bellgard M.I."/>
        </authorList>
    </citation>
    <scope>NUCLEOTIDE SEQUENCE</scope>
    <source>
        <tissue evidence="1">Shoot tissue taken approximately 20 cm above the soil surface</tissue>
    </source>
</reference>
<name>A0A0A9BGX4_ARUDO</name>
<dbReference type="EMBL" id="GBRH01236477">
    <property type="protein sequence ID" value="JAD61418.1"/>
    <property type="molecule type" value="Transcribed_RNA"/>
</dbReference>
<organism evidence="1">
    <name type="scientific">Arundo donax</name>
    <name type="common">Giant reed</name>
    <name type="synonym">Donax arundinaceus</name>
    <dbReference type="NCBI Taxonomy" id="35708"/>
    <lineage>
        <taxon>Eukaryota</taxon>
        <taxon>Viridiplantae</taxon>
        <taxon>Streptophyta</taxon>
        <taxon>Embryophyta</taxon>
        <taxon>Tracheophyta</taxon>
        <taxon>Spermatophyta</taxon>
        <taxon>Magnoliopsida</taxon>
        <taxon>Liliopsida</taxon>
        <taxon>Poales</taxon>
        <taxon>Poaceae</taxon>
        <taxon>PACMAD clade</taxon>
        <taxon>Arundinoideae</taxon>
        <taxon>Arundineae</taxon>
        <taxon>Arundo</taxon>
    </lineage>
</organism>